<comment type="caution">
    <text evidence="2">The sequence shown here is derived from an EMBL/GenBank/DDBJ whole genome shotgun (WGS) entry which is preliminary data.</text>
</comment>
<feature type="region of interest" description="Disordered" evidence="1">
    <location>
        <begin position="373"/>
        <end position="400"/>
    </location>
</feature>
<proteinExistence type="predicted"/>
<keyword evidence="3" id="KW-1185">Reference proteome</keyword>
<dbReference type="RefSeq" id="WP_377816977.1">
    <property type="nucleotide sequence ID" value="NZ_JBHRSJ010000036.1"/>
</dbReference>
<sequence>MAGKSIGALSIDLVAKVGGFISGLDKAARSSAVWRNQIVQSMTVASKAAGAASAIVNGAMAVWIKSSINSAAELKNFAQLANSSTTEFQKFAAGARTVGIDNEKLADIFKDVNDKVGEFLTTGGGELKDFFDVVAPKAGVTADQFRNLSGPQALGLFVDTLEKAGANRQEMTFFMESLADDATALIPLLQNGGKGMRDLASEAENLGLILSEETIRGAKQFNDDLDLLGWVANGVGQQIAAELLPELLELTNELRDPETAKAATTMAKAVVESFSTITTGARETVGFIKWAAEAAAAFMNGAAGDDIVRLEDQLKAQEQAYAKFKNLYQDLVLPDGKVAGWLTGKTKDEHEAAIAATKAQIESYWKLQGLLSNPPKIEPPKPDGKPGGGTGLNIDLSAGGKTKTDAEKAAKAIASQIAALELQAKTLGMTEDQEKLFKLSLDGATDSQIAQARAALEVSSAYEQQKKVQEDYKQLVADLRTDEEKLTDQMHARLAVLDAMKNITPDERTKVAGQIADATTAPPPQYEGLDAVVGGPFSELLKINDAESELEKWYSTQLDMLDQFRKERADLTATWDAQELEVKQQHEDALAKIEQARQLAQLSAAESIFGDLADITKTFAGEQSGLYKAMFAVQKAAAIAQSMVAIQTGIAMAAANPFPMNLVAMASVAAATASIVGNIAAIGMAHDGIDSVPETGTWLLQKGERVTTAQTSAKLDRTLNAIQAGNIDRSGNGSGGGTTIHQTITVNGDASQQTIQALRQAAQQGAQQALSAIVSDANRNGPIIQTIRKRL</sequence>
<evidence type="ECO:0000313" key="3">
    <source>
        <dbReference type="Proteomes" id="UP001595457"/>
    </source>
</evidence>
<evidence type="ECO:0000313" key="2">
    <source>
        <dbReference type="EMBL" id="MFC2974706.1"/>
    </source>
</evidence>
<evidence type="ECO:0000256" key="1">
    <source>
        <dbReference type="SAM" id="MobiDB-lite"/>
    </source>
</evidence>
<reference evidence="3" key="1">
    <citation type="journal article" date="2019" name="Int. J. Syst. Evol. Microbiol.">
        <title>The Global Catalogue of Microorganisms (GCM) 10K type strain sequencing project: providing services to taxonomists for standard genome sequencing and annotation.</title>
        <authorList>
            <consortium name="The Broad Institute Genomics Platform"/>
            <consortium name="The Broad Institute Genome Sequencing Center for Infectious Disease"/>
            <person name="Wu L."/>
            <person name="Ma J."/>
        </authorList>
    </citation>
    <scope>NUCLEOTIDE SEQUENCE [LARGE SCALE GENOMIC DNA]</scope>
    <source>
        <strain evidence="3">KCTC 62195</strain>
    </source>
</reference>
<protein>
    <submittedName>
        <fullName evidence="2">Phage tail tape measure protein</fullName>
    </submittedName>
</protein>
<organism evidence="2 3">
    <name type="scientific">Azotobacter bryophylli</name>
    <dbReference type="NCBI Taxonomy" id="1986537"/>
    <lineage>
        <taxon>Bacteria</taxon>
        <taxon>Pseudomonadati</taxon>
        <taxon>Pseudomonadota</taxon>
        <taxon>Gammaproteobacteria</taxon>
        <taxon>Pseudomonadales</taxon>
        <taxon>Pseudomonadaceae</taxon>
        <taxon>Azotobacter</taxon>
    </lineage>
</organism>
<name>A0ABV7B0P1_9GAMM</name>
<accession>A0ABV7B0P1</accession>
<dbReference type="EMBL" id="JBHRSJ010000036">
    <property type="protein sequence ID" value="MFC2974706.1"/>
    <property type="molecule type" value="Genomic_DNA"/>
</dbReference>
<dbReference type="Proteomes" id="UP001595457">
    <property type="component" value="Unassembled WGS sequence"/>
</dbReference>
<gene>
    <name evidence="2" type="ORF">ACFOJE_21165</name>
</gene>